<dbReference type="PROSITE" id="PS00518">
    <property type="entry name" value="ZF_RING_1"/>
    <property type="match status" value="1"/>
</dbReference>
<accession>A0AAN8QGC6</accession>
<dbReference type="CDD" id="cd13733">
    <property type="entry name" value="SPRY_PRY_C-I_1"/>
    <property type="match status" value="1"/>
</dbReference>
<comment type="caution">
    <text evidence="11">The sequence shown here is derived from an EMBL/GenBank/DDBJ whole genome shotgun (WGS) entry which is preliminary data.</text>
</comment>
<dbReference type="InterPro" id="IPR000315">
    <property type="entry name" value="Znf_B-box"/>
</dbReference>
<dbReference type="InterPro" id="IPR027370">
    <property type="entry name" value="Znf-RING_euk"/>
</dbReference>
<dbReference type="InterPro" id="IPR058030">
    <property type="entry name" value="TRIM8/14/16/25/29/45/65_CC"/>
</dbReference>
<dbReference type="PROSITE" id="PS50089">
    <property type="entry name" value="ZF_RING_2"/>
    <property type="match status" value="1"/>
</dbReference>
<dbReference type="PROSITE" id="PS50188">
    <property type="entry name" value="B302_SPRY"/>
    <property type="match status" value="1"/>
</dbReference>
<keyword evidence="1" id="KW-0399">Innate immunity</keyword>
<proteinExistence type="predicted"/>
<evidence type="ECO:0000313" key="11">
    <source>
        <dbReference type="EMBL" id="KAK6304744.1"/>
    </source>
</evidence>
<dbReference type="InterPro" id="IPR017907">
    <property type="entry name" value="Znf_RING_CS"/>
</dbReference>
<keyword evidence="4" id="KW-0862">Zinc</keyword>
<dbReference type="InterPro" id="IPR013320">
    <property type="entry name" value="ConA-like_dom_sf"/>
</dbReference>
<dbReference type="Gene3D" id="2.60.120.920">
    <property type="match status" value="1"/>
</dbReference>
<dbReference type="SUPFAM" id="SSF57850">
    <property type="entry name" value="RING/U-box"/>
    <property type="match status" value="1"/>
</dbReference>
<dbReference type="InterPro" id="IPR013083">
    <property type="entry name" value="Znf_RING/FYVE/PHD"/>
</dbReference>
<dbReference type="GO" id="GO:0045087">
    <property type="term" value="P:innate immune response"/>
    <property type="evidence" value="ECO:0007669"/>
    <property type="project" value="UniProtKB-KW"/>
</dbReference>
<dbReference type="InterPro" id="IPR001870">
    <property type="entry name" value="B30.2/SPRY"/>
</dbReference>
<sequence>MASSSIILSEEQFYCSICLDVFTEPVSTPCGHNYCKSCIRGYWESTDLCQCPLCKNTFDKRPDLFVNTFISEMAAQLKKSAPVEATPITPGQTQTLSKPEAVPCDICTKGEHMALKSCLVCLASYCETHLEPHQRVASFKKHKLIDPVENLEDRVCKKHDRPLELFCRRDQMCVCQFCTETDHKTHNIITIEEEIGERKAQMGKTSSKVHKMIQERLKKVKEIKQAVELNKRDAERAVADSVQVFTALVHSIVRSQAELIEVVEEKQKAAEKQAEGLIEELEKEITELQRRSTELEQLSDIEDHLLQSSPSLCTTVPPTKNWSEIIFHSGLSAGAVRRAVSQLEETLNKEIEKFSEIKWKGMQQCAVDVTLDPDTANPILDLSEDRKQVWGVDTWHNLPANPERFNYNHRILGKEGFSSGSFYYEVQVKGKTGWALGVARESINRKGDNPLSPVNGYWTVGLSEGNNYGARTESGVPLSLREKPQRVGVFVDYEEGEVSFYNVEARTHIYSFTGCTFTERLYPLFSTAYDPSGDNSAPLIISPIKSEGV</sequence>
<dbReference type="SMART" id="SM00449">
    <property type="entry name" value="SPRY"/>
    <property type="match status" value="1"/>
</dbReference>
<dbReference type="InterPro" id="IPR051051">
    <property type="entry name" value="E3_ubiq-ligase_TRIM/RNF"/>
</dbReference>
<keyword evidence="7" id="KW-0175">Coiled coil</keyword>
<evidence type="ECO:0000256" key="3">
    <source>
        <dbReference type="ARBA" id="ARBA00022771"/>
    </source>
</evidence>
<dbReference type="Gene3D" id="3.30.40.10">
    <property type="entry name" value="Zinc/RING finger domain, C3HC4 (zinc finger)"/>
    <property type="match status" value="1"/>
</dbReference>
<dbReference type="PANTHER" id="PTHR25465:SF32">
    <property type="entry name" value="BLOODTHIRSTY-RELATED GENE FAMILY, MEMBER 16 ISOFORM X1-RELATED"/>
    <property type="match status" value="1"/>
</dbReference>
<feature type="domain" description="RING-type" evidence="8">
    <location>
        <begin position="15"/>
        <end position="55"/>
    </location>
</feature>
<keyword evidence="3 6" id="KW-0863">Zinc-finger</keyword>
<name>A0AAN8QGC6_9TELE</name>
<dbReference type="InterPro" id="IPR006574">
    <property type="entry name" value="PRY"/>
</dbReference>
<dbReference type="Pfam" id="PF00622">
    <property type="entry name" value="SPRY"/>
    <property type="match status" value="1"/>
</dbReference>
<dbReference type="Gene3D" id="3.30.160.60">
    <property type="entry name" value="Classic Zinc Finger"/>
    <property type="match status" value="1"/>
</dbReference>
<evidence type="ECO:0000259" key="9">
    <source>
        <dbReference type="PROSITE" id="PS50119"/>
    </source>
</evidence>
<dbReference type="Pfam" id="PF13765">
    <property type="entry name" value="PRY"/>
    <property type="match status" value="1"/>
</dbReference>
<evidence type="ECO:0008006" key="13">
    <source>
        <dbReference type="Google" id="ProtNLM"/>
    </source>
</evidence>
<dbReference type="GO" id="GO:0005737">
    <property type="term" value="C:cytoplasm"/>
    <property type="evidence" value="ECO:0007669"/>
    <property type="project" value="UniProtKB-ARBA"/>
</dbReference>
<dbReference type="AlphaFoldDB" id="A0AAN8QGC6"/>
<dbReference type="PROSITE" id="PS50119">
    <property type="entry name" value="ZF_BBOX"/>
    <property type="match status" value="1"/>
</dbReference>
<dbReference type="SMART" id="SM00336">
    <property type="entry name" value="BBOX"/>
    <property type="match status" value="2"/>
</dbReference>
<dbReference type="Proteomes" id="UP001356427">
    <property type="component" value="Unassembled WGS sequence"/>
</dbReference>
<evidence type="ECO:0000256" key="2">
    <source>
        <dbReference type="ARBA" id="ARBA00022723"/>
    </source>
</evidence>
<evidence type="ECO:0000313" key="12">
    <source>
        <dbReference type="Proteomes" id="UP001356427"/>
    </source>
</evidence>
<feature type="domain" description="B box-type" evidence="9">
    <location>
        <begin position="151"/>
        <end position="191"/>
    </location>
</feature>
<gene>
    <name evidence="11" type="ORF">J4Q44_G00253300</name>
</gene>
<dbReference type="InterPro" id="IPR001841">
    <property type="entry name" value="Znf_RING"/>
</dbReference>
<keyword evidence="12" id="KW-1185">Reference proteome</keyword>
<dbReference type="Gene3D" id="4.10.830.40">
    <property type="match status" value="1"/>
</dbReference>
<dbReference type="PRINTS" id="PR01407">
    <property type="entry name" value="BUTYPHLNCDUF"/>
</dbReference>
<evidence type="ECO:0000256" key="1">
    <source>
        <dbReference type="ARBA" id="ARBA00022588"/>
    </source>
</evidence>
<dbReference type="InterPro" id="IPR043136">
    <property type="entry name" value="B30.2/SPRY_sf"/>
</dbReference>
<dbReference type="Pfam" id="PF25600">
    <property type="entry name" value="TRIM_CC"/>
    <property type="match status" value="1"/>
</dbReference>
<dbReference type="GO" id="GO:0008270">
    <property type="term" value="F:zinc ion binding"/>
    <property type="evidence" value="ECO:0007669"/>
    <property type="project" value="UniProtKB-KW"/>
</dbReference>
<keyword evidence="5" id="KW-0391">Immunity</keyword>
<dbReference type="SUPFAM" id="SSF57845">
    <property type="entry name" value="B-box zinc-binding domain"/>
    <property type="match status" value="1"/>
</dbReference>
<dbReference type="SUPFAM" id="SSF49899">
    <property type="entry name" value="Concanavalin A-like lectins/glucanases"/>
    <property type="match status" value="1"/>
</dbReference>
<dbReference type="EMBL" id="JAGTTL010000023">
    <property type="protein sequence ID" value="KAK6304744.1"/>
    <property type="molecule type" value="Genomic_DNA"/>
</dbReference>
<dbReference type="PANTHER" id="PTHR25465">
    <property type="entry name" value="B-BOX DOMAIN CONTAINING"/>
    <property type="match status" value="1"/>
</dbReference>
<feature type="domain" description="B30.2/SPRY" evidence="10">
    <location>
        <begin position="349"/>
        <end position="546"/>
    </location>
</feature>
<dbReference type="SMART" id="SM00589">
    <property type="entry name" value="PRY"/>
    <property type="match status" value="1"/>
</dbReference>
<dbReference type="Pfam" id="PF00643">
    <property type="entry name" value="zf-B_box"/>
    <property type="match status" value="1"/>
</dbReference>
<dbReference type="InterPro" id="IPR003877">
    <property type="entry name" value="SPRY_dom"/>
</dbReference>
<feature type="coiled-coil region" evidence="7">
    <location>
        <begin position="217"/>
        <end position="298"/>
    </location>
</feature>
<protein>
    <recommendedName>
        <fullName evidence="13">E3 ubiquitin-protein ligase TRIM39-like</fullName>
    </recommendedName>
</protein>
<evidence type="ECO:0000256" key="7">
    <source>
        <dbReference type="SAM" id="Coils"/>
    </source>
</evidence>
<dbReference type="Pfam" id="PF13445">
    <property type="entry name" value="zf-RING_UBOX"/>
    <property type="match status" value="1"/>
</dbReference>
<evidence type="ECO:0000256" key="6">
    <source>
        <dbReference type="PROSITE-ProRule" id="PRU00024"/>
    </source>
</evidence>
<keyword evidence="2" id="KW-0479">Metal-binding</keyword>
<dbReference type="FunFam" id="2.60.120.920:FF:000004">
    <property type="entry name" value="Butyrophilin subfamily 1 member A1"/>
    <property type="match status" value="1"/>
</dbReference>
<reference evidence="11 12" key="1">
    <citation type="submission" date="2021-04" db="EMBL/GenBank/DDBJ databases">
        <authorList>
            <person name="De Guttry C."/>
            <person name="Zahm M."/>
            <person name="Klopp C."/>
            <person name="Cabau C."/>
            <person name="Louis A."/>
            <person name="Berthelot C."/>
            <person name="Parey E."/>
            <person name="Roest Crollius H."/>
            <person name="Montfort J."/>
            <person name="Robinson-Rechavi M."/>
            <person name="Bucao C."/>
            <person name="Bouchez O."/>
            <person name="Gislard M."/>
            <person name="Lluch J."/>
            <person name="Milhes M."/>
            <person name="Lampietro C."/>
            <person name="Lopez Roques C."/>
            <person name="Donnadieu C."/>
            <person name="Braasch I."/>
            <person name="Desvignes T."/>
            <person name="Postlethwait J."/>
            <person name="Bobe J."/>
            <person name="Wedekind C."/>
            <person name="Guiguen Y."/>
        </authorList>
    </citation>
    <scope>NUCLEOTIDE SEQUENCE [LARGE SCALE GENOMIC DNA]</scope>
    <source>
        <strain evidence="11">Cs_M1</strain>
        <tissue evidence="11">Blood</tissue>
    </source>
</reference>
<evidence type="ECO:0000259" key="8">
    <source>
        <dbReference type="PROSITE" id="PS50089"/>
    </source>
</evidence>
<organism evidence="11 12">
    <name type="scientific">Coregonus suidteri</name>
    <dbReference type="NCBI Taxonomy" id="861788"/>
    <lineage>
        <taxon>Eukaryota</taxon>
        <taxon>Metazoa</taxon>
        <taxon>Chordata</taxon>
        <taxon>Craniata</taxon>
        <taxon>Vertebrata</taxon>
        <taxon>Euteleostomi</taxon>
        <taxon>Actinopterygii</taxon>
        <taxon>Neopterygii</taxon>
        <taxon>Teleostei</taxon>
        <taxon>Protacanthopterygii</taxon>
        <taxon>Salmoniformes</taxon>
        <taxon>Salmonidae</taxon>
        <taxon>Coregoninae</taxon>
        <taxon>Coregonus</taxon>
    </lineage>
</organism>
<evidence type="ECO:0000256" key="5">
    <source>
        <dbReference type="ARBA" id="ARBA00022859"/>
    </source>
</evidence>
<evidence type="ECO:0000256" key="4">
    <source>
        <dbReference type="ARBA" id="ARBA00022833"/>
    </source>
</evidence>
<dbReference type="InterPro" id="IPR003879">
    <property type="entry name" value="Butyrophylin_SPRY"/>
</dbReference>
<dbReference type="CDD" id="cd19769">
    <property type="entry name" value="Bbox2_TRIM16-like"/>
    <property type="match status" value="1"/>
</dbReference>
<evidence type="ECO:0000259" key="10">
    <source>
        <dbReference type="PROSITE" id="PS50188"/>
    </source>
</evidence>
<dbReference type="SMART" id="SM00184">
    <property type="entry name" value="RING"/>
    <property type="match status" value="1"/>
</dbReference>